<reference evidence="1 2" key="2">
    <citation type="journal article" date="2012" name="PLoS Pathog.">
        <title>Diverse lifestyles and strategies of plant pathogenesis encoded in the genomes of eighteen Dothideomycetes fungi.</title>
        <authorList>
            <person name="Ohm R.A."/>
            <person name="Feau N."/>
            <person name="Henrissat B."/>
            <person name="Schoch C.L."/>
            <person name="Horwitz B.A."/>
            <person name="Barry K.W."/>
            <person name="Condon B.J."/>
            <person name="Copeland A.C."/>
            <person name="Dhillon B."/>
            <person name="Glaser F."/>
            <person name="Hesse C.N."/>
            <person name="Kosti I."/>
            <person name="LaButti K."/>
            <person name="Lindquist E.A."/>
            <person name="Lucas S."/>
            <person name="Salamov A.A."/>
            <person name="Bradshaw R.E."/>
            <person name="Ciuffetti L."/>
            <person name="Hamelin R.C."/>
            <person name="Kema G.H.J."/>
            <person name="Lawrence C."/>
            <person name="Scott J.A."/>
            <person name="Spatafora J.W."/>
            <person name="Turgeon B.G."/>
            <person name="de Wit P.J.G.M."/>
            <person name="Zhong S."/>
            <person name="Goodwin S.B."/>
            <person name="Grigoriev I.V."/>
        </authorList>
    </citation>
    <scope>NUCLEOTIDE SEQUENCE [LARGE SCALE GENOMIC DNA]</scope>
    <source>
        <strain evidence="2">NZE10 / CBS 128990</strain>
    </source>
</reference>
<name>N1PCL7_DOTSN</name>
<feature type="non-terminal residue" evidence="1">
    <location>
        <position position="1"/>
    </location>
</feature>
<accession>N1PCL7</accession>
<proteinExistence type="predicted"/>
<dbReference type="AlphaFoldDB" id="N1PCL7"/>
<reference evidence="2" key="1">
    <citation type="journal article" date="2012" name="PLoS Genet.">
        <title>The genomes of the fungal plant pathogens Cladosporium fulvum and Dothistroma septosporum reveal adaptation to different hosts and lifestyles but also signatures of common ancestry.</title>
        <authorList>
            <person name="de Wit P.J.G.M."/>
            <person name="van der Burgt A."/>
            <person name="Oekmen B."/>
            <person name="Stergiopoulos I."/>
            <person name="Abd-Elsalam K.A."/>
            <person name="Aerts A.L."/>
            <person name="Bahkali A.H."/>
            <person name="Beenen H.G."/>
            <person name="Chettri P."/>
            <person name="Cox M.P."/>
            <person name="Datema E."/>
            <person name="de Vries R.P."/>
            <person name="Dhillon B."/>
            <person name="Ganley A.R."/>
            <person name="Griffiths S.A."/>
            <person name="Guo Y."/>
            <person name="Hamelin R.C."/>
            <person name="Henrissat B."/>
            <person name="Kabir M.S."/>
            <person name="Jashni M.K."/>
            <person name="Kema G."/>
            <person name="Klaubauf S."/>
            <person name="Lapidus A."/>
            <person name="Levasseur A."/>
            <person name="Lindquist E."/>
            <person name="Mehrabi R."/>
            <person name="Ohm R.A."/>
            <person name="Owen T.J."/>
            <person name="Salamov A."/>
            <person name="Schwelm A."/>
            <person name="Schijlen E."/>
            <person name="Sun H."/>
            <person name="van den Burg H.A."/>
            <person name="van Ham R.C.H.J."/>
            <person name="Zhang S."/>
            <person name="Goodwin S.B."/>
            <person name="Grigoriev I.V."/>
            <person name="Collemare J."/>
            <person name="Bradshaw R.E."/>
        </authorList>
    </citation>
    <scope>NUCLEOTIDE SEQUENCE [LARGE SCALE GENOMIC DNA]</scope>
    <source>
        <strain evidence="2">NZE10 / CBS 128990</strain>
    </source>
</reference>
<evidence type="ECO:0000313" key="2">
    <source>
        <dbReference type="Proteomes" id="UP000016933"/>
    </source>
</evidence>
<dbReference type="OrthoDB" id="3645438at2759"/>
<gene>
    <name evidence="1" type="ORF">DOTSEDRAFT_107919</name>
</gene>
<dbReference type="Proteomes" id="UP000016933">
    <property type="component" value="Unassembled WGS sequence"/>
</dbReference>
<dbReference type="EMBL" id="KB446544">
    <property type="protein sequence ID" value="EME40037.1"/>
    <property type="molecule type" value="Genomic_DNA"/>
</dbReference>
<protein>
    <recommendedName>
        <fullName evidence="3">F-box domain-containing protein</fullName>
    </recommendedName>
</protein>
<feature type="non-terminal residue" evidence="1">
    <location>
        <position position="67"/>
    </location>
</feature>
<organism evidence="1 2">
    <name type="scientific">Dothistroma septosporum (strain NZE10 / CBS 128990)</name>
    <name type="common">Red band needle blight fungus</name>
    <name type="synonym">Mycosphaerella pini</name>
    <dbReference type="NCBI Taxonomy" id="675120"/>
    <lineage>
        <taxon>Eukaryota</taxon>
        <taxon>Fungi</taxon>
        <taxon>Dikarya</taxon>
        <taxon>Ascomycota</taxon>
        <taxon>Pezizomycotina</taxon>
        <taxon>Dothideomycetes</taxon>
        <taxon>Dothideomycetidae</taxon>
        <taxon>Mycosphaerellales</taxon>
        <taxon>Mycosphaerellaceae</taxon>
        <taxon>Dothistroma</taxon>
    </lineage>
</organism>
<dbReference type="HOGENOM" id="CLU_203576_0_0_1"/>
<keyword evidence="2" id="KW-1185">Reference proteome</keyword>
<sequence>CALLELPAELRANIYRFALCEETKIANGQDSFQQPAILWTCRQVRQEASTNRYVENRFLLPTHNFDL</sequence>
<evidence type="ECO:0000313" key="1">
    <source>
        <dbReference type="EMBL" id="EME40037.1"/>
    </source>
</evidence>
<evidence type="ECO:0008006" key="3">
    <source>
        <dbReference type="Google" id="ProtNLM"/>
    </source>
</evidence>